<sequence length="43" mass="4830">MLYVGHRGLMVDVLISGDFVDLCGSALDRVCMALYGRKVRSRR</sequence>
<organism evidence="2 3">
    <name type="scientific">Brassica napus</name>
    <name type="common">Rape</name>
    <dbReference type="NCBI Taxonomy" id="3708"/>
    <lineage>
        <taxon>Eukaryota</taxon>
        <taxon>Viridiplantae</taxon>
        <taxon>Streptophyta</taxon>
        <taxon>Embryophyta</taxon>
        <taxon>Tracheophyta</taxon>
        <taxon>Spermatophyta</taxon>
        <taxon>Magnoliopsida</taxon>
        <taxon>eudicotyledons</taxon>
        <taxon>Gunneridae</taxon>
        <taxon>Pentapetalae</taxon>
        <taxon>rosids</taxon>
        <taxon>malvids</taxon>
        <taxon>Brassicales</taxon>
        <taxon>Brassicaceae</taxon>
        <taxon>Brassiceae</taxon>
        <taxon>Brassica</taxon>
    </lineage>
</organism>
<evidence type="ECO:0000313" key="1">
    <source>
        <dbReference type="EMBL" id="CAF1759027.1"/>
    </source>
</evidence>
<name>A0A078FZ32_BRANA</name>
<keyword evidence="3" id="KW-1185">Reference proteome</keyword>
<accession>A0A078FZ32</accession>
<dbReference type="EMBL" id="HG994373">
    <property type="protein sequence ID" value="CAF1759027.1"/>
    <property type="molecule type" value="Genomic_DNA"/>
</dbReference>
<protein>
    <submittedName>
        <fullName evidence="1">(rape) hypothetical protein</fullName>
    </submittedName>
    <submittedName>
        <fullName evidence="2">BnaC09g30610D protein</fullName>
    </submittedName>
</protein>
<proteinExistence type="predicted"/>
<gene>
    <name evidence="2" type="primary">BnaC09g30610D</name>
    <name evidence="1" type="ORF">DARMORV10_C09P44510.1</name>
    <name evidence="2" type="ORF">GSBRNA2T00002879001</name>
</gene>
<dbReference type="Proteomes" id="UP000028999">
    <property type="component" value="Unassembled WGS sequence"/>
</dbReference>
<reference evidence="1" key="3">
    <citation type="submission" date="2021-01" db="EMBL/GenBank/DDBJ databases">
        <authorList>
            <consortium name="Genoscope - CEA"/>
            <person name="William W."/>
        </authorList>
    </citation>
    <scope>NUCLEOTIDE SEQUENCE</scope>
</reference>
<reference evidence="2 3" key="1">
    <citation type="journal article" date="2014" name="Science">
        <title>Plant genetics. Early allopolyploid evolution in the post-Neolithic Brassica napus oilseed genome.</title>
        <authorList>
            <person name="Chalhoub B."/>
            <person name="Denoeud F."/>
            <person name="Liu S."/>
            <person name="Parkin I.A."/>
            <person name="Tang H."/>
            <person name="Wang X."/>
            <person name="Chiquet J."/>
            <person name="Belcram H."/>
            <person name="Tong C."/>
            <person name="Samans B."/>
            <person name="Correa M."/>
            <person name="Da Silva C."/>
            <person name="Just J."/>
            <person name="Falentin C."/>
            <person name="Koh C.S."/>
            <person name="Le Clainche I."/>
            <person name="Bernard M."/>
            <person name="Bento P."/>
            <person name="Noel B."/>
            <person name="Labadie K."/>
            <person name="Alberti A."/>
            <person name="Charles M."/>
            <person name="Arnaud D."/>
            <person name="Guo H."/>
            <person name="Daviaud C."/>
            <person name="Alamery S."/>
            <person name="Jabbari K."/>
            <person name="Zhao M."/>
            <person name="Edger P.P."/>
            <person name="Chelaifa H."/>
            <person name="Tack D."/>
            <person name="Lassalle G."/>
            <person name="Mestiri I."/>
            <person name="Schnel N."/>
            <person name="Le Paslier M.C."/>
            <person name="Fan G."/>
            <person name="Renault V."/>
            <person name="Bayer P.E."/>
            <person name="Golicz A.A."/>
            <person name="Manoli S."/>
            <person name="Lee T.H."/>
            <person name="Thi V.H."/>
            <person name="Chalabi S."/>
            <person name="Hu Q."/>
            <person name="Fan C."/>
            <person name="Tollenaere R."/>
            <person name="Lu Y."/>
            <person name="Battail C."/>
            <person name="Shen J."/>
            <person name="Sidebottom C.H."/>
            <person name="Wang X."/>
            <person name="Canaguier A."/>
            <person name="Chauveau A."/>
            <person name="Berard A."/>
            <person name="Deniot G."/>
            <person name="Guan M."/>
            <person name="Liu Z."/>
            <person name="Sun F."/>
            <person name="Lim Y.P."/>
            <person name="Lyons E."/>
            <person name="Town C.D."/>
            <person name="Bancroft I."/>
            <person name="Wang X."/>
            <person name="Meng J."/>
            <person name="Ma J."/>
            <person name="Pires J.C."/>
            <person name="King G.J."/>
            <person name="Brunel D."/>
            <person name="Delourme R."/>
            <person name="Renard M."/>
            <person name="Aury J.M."/>
            <person name="Adams K.L."/>
            <person name="Batley J."/>
            <person name="Snowdon R.J."/>
            <person name="Tost J."/>
            <person name="Edwards D."/>
            <person name="Zhou Y."/>
            <person name="Hua W."/>
            <person name="Sharpe A.G."/>
            <person name="Paterson A.H."/>
            <person name="Guan C."/>
            <person name="Wincker P."/>
        </authorList>
    </citation>
    <scope>NUCLEOTIDE SEQUENCE [LARGE SCALE GENOMIC DNA]</scope>
    <source>
        <strain evidence="3">cv. Darmor-bzh</strain>
    </source>
</reference>
<dbReference type="PaxDb" id="3708-A0A078FZ32"/>
<dbReference type="Proteomes" id="UP001295469">
    <property type="component" value="Chromosome C09"/>
</dbReference>
<dbReference type="AlphaFoldDB" id="A0A078FZ32"/>
<dbReference type="Gramene" id="CDY18311">
    <property type="protein sequence ID" value="CDY18311"/>
    <property type="gene ID" value="GSBRNA2T00002879001"/>
</dbReference>
<evidence type="ECO:0000313" key="3">
    <source>
        <dbReference type="Proteomes" id="UP000028999"/>
    </source>
</evidence>
<dbReference type="EMBL" id="LK032084">
    <property type="protein sequence ID" value="CDY18311.1"/>
    <property type="molecule type" value="Genomic_DNA"/>
</dbReference>
<evidence type="ECO:0000313" key="2">
    <source>
        <dbReference type="EMBL" id="CDY18311.1"/>
    </source>
</evidence>
<reference evidence="2" key="2">
    <citation type="submission" date="2014-06" db="EMBL/GenBank/DDBJ databases">
        <authorList>
            <person name="Genoscope - CEA"/>
        </authorList>
    </citation>
    <scope>NUCLEOTIDE SEQUENCE</scope>
</reference>